<dbReference type="GO" id="GO:0008977">
    <property type="term" value="F:prephenate dehydrogenase (NAD+) activity"/>
    <property type="evidence" value="ECO:0007669"/>
    <property type="project" value="InterPro"/>
</dbReference>
<dbReference type="PANTHER" id="PTHR21363:SF0">
    <property type="entry name" value="PREPHENATE DEHYDROGENASE [NADP(+)]"/>
    <property type="match status" value="1"/>
</dbReference>
<dbReference type="EMBL" id="PNGY01000001">
    <property type="protein sequence ID" value="PMC54989.1"/>
    <property type="molecule type" value="Genomic_DNA"/>
</dbReference>
<dbReference type="PROSITE" id="PS51176">
    <property type="entry name" value="PDH_ADH"/>
    <property type="match status" value="1"/>
</dbReference>
<evidence type="ECO:0000256" key="1">
    <source>
        <dbReference type="ARBA" id="ARBA00007964"/>
    </source>
</evidence>
<dbReference type="GO" id="GO:0006571">
    <property type="term" value="P:tyrosine biosynthetic process"/>
    <property type="evidence" value="ECO:0007669"/>
    <property type="project" value="InterPro"/>
</dbReference>
<gene>
    <name evidence="4" type="ORF">CJ213_02395</name>
</gene>
<comment type="caution">
    <text evidence="4">The sequence shown here is derived from an EMBL/GenBank/DDBJ whole genome shotgun (WGS) entry which is preliminary data.</text>
</comment>
<dbReference type="InterPro" id="IPR008927">
    <property type="entry name" value="6-PGluconate_DH-like_C_sf"/>
</dbReference>
<dbReference type="SUPFAM" id="SSF48179">
    <property type="entry name" value="6-phosphogluconate dehydrogenase C-terminal domain-like"/>
    <property type="match status" value="1"/>
</dbReference>
<dbReference type="RefSeq" id="WP_102155348.1">
    <property type="nucleotide sequence ID" value="NZ_CP083176.1"/>
</dbReference>
<evidence type="ECO:0000313" key="4">
    <source>
        <dbReference type="EMBL" id="PMC54989.1"/>
    </source>
</evidence>
<dbReference type="InterPro" id="IPR003099">
    <property type="entry name" value="Prephen_DH"/>
</dbReference>
<accession>A0A9X7FF58</accession>
<organism evidence="4 5">
    <name type="scientific">Gardnerella swidsinskii</name>
    <dbReference type="NCBI Taxonomy" id="2792979"/>
    <lineage>
        <taxon>Bacteria</taxon>
        <taxon>Bacillati</taxon>
        <taxon>Actinomycetota</taxon>
        <taxon>Actinomycetes</taxon>
        <taxon>Bifidobacteriales</taxon>
        <taxon>Bifidobacteriaceae</taxon>
        <taxon>Gardnerella</taxon>
    </lineage>
</organism>
<dbReference type="InterPro" id="IPR050812">
    <property type="entry name" value="Preph/Arog_dehydrog"/>
</dbReference>
<evidence type="ECO:0000256" key="2">
    <source>
        <dbReference type="ARBA" id="ARBA00023002"/>
    </source>
</evidence>
<evidence type="ECO:0000313" key="5">
    <source>
        <dbReference type="Proteomes" id="UP000235293"/>
    </source>
</evidence>
<dbReference type="Proteomes" id="UP000235293">
    <property type="component" value="Unassembled WGS sequence"/>
</dbReference>
<sequence>MVEDAEFSQKFSVGIVGLGLIGGSLAKRLAKLPECNVYAWNRHHNPYEEAENLGITCVDNVQDLAKLRPNVLILCNSLASMPSILHEVAPYIDKSCTTISDVGSVKTLVREQVKDAGLQDCYVGAHPMAGSEFTGWKASSDELLNGALWALTVDDSTEFWRVRNILQMIVSLCENRAIVLDDATHDNSAALISHMPHVVATALANVLCEQSNRAIALQLSAGSWRDMTRVALTDPQRTRAMVSENRHNTAKLLRSVISELTFAANMLDNDVETADALEQEFFAKAQSWREYKYLQRNSSKTSTQQSDDAKQNDDANSRLWKYDSQINWQQELLESARSGESIVEICESNTNESSQLLLRSDASLRNV</sequence>
<dbReference type="Gene3D" id="3.40.50.720">
    <property type="entry name" value="NAD(P)-binding Rossmann-like Domain"/>
    <property type="match status" value="1"/>
</dbReference>
<protein>
    <submittedName>
        <fullName evidence="4">Prephenate dehydrogenase/arogenate dehydrogenase family protein</fullName>
    </submittedName>
</protein>
<dbReference type="Gene3D" id="1.10.3660.10">
    <property type="entry name" value="6-phosphogluconate dehydrogenase C-terminal like domain"/>
    <property type="match status" value="1"/>
</dbReference>
<dbReference type="Pfam" id="PF20463">
    <property type="entry name" value="PDH_C"/>
    <property type="match status" value="1"/>
</dbReference>
<dbReference type="GO" id="GO:0004665">
    <property type="term" value="F:prephenate dehydrogenase (NADP+) activity"/>
    <property type="evidence" value="ECO:0007669"/>
    <property type="project" value="InterPro"/>
</dbReference>
<dbReference type="AlphaFoldDB" id="A0A9X7FF58"/>
<reference evidence="4 5" key="1">
    <citation type="submission" date="2017-09" db="EMBL/GenBank/DDBJ databases">
        <title>Bacterial strain isolated from the female urinary microbiota.</title>
        <authorList>
            <person name="Thomas-White K."/>
            <person name="Kumar N."/>
            <person name="Forster S."/>
            <person name="Putonti C."/>
            <person name="Lawley T."/>
            <person name="Wolfe A.J."/>
        </authorList>
    </citation>
    <scope>NUCLEOTIDE SEQUENCE [LARGE SCALE GENOMIC DNA]</scope>
    <source>
        <strain evidence="4 5">UMB0411</strain>
    </source>
</reference>
<dbReference type="PANTHER" id="PTHR21363">
    <property type="entry name" value="PREPHENATE DEHYDROGENASE"/>
    <property type="match status" value="1"/>
</dbReference>
<name>A0A9X7FF58_9BIFI</name>
<comment type="similarity">
    <text evidence="1">Belongs to the prephenate/arogenate dehydrogenase family.</text>
</comment>
<dbReference type="InterPro" id="IPR046825">
    <property type="entry name" value="PDH_C"/>
</dbReference>
<evidence type="ECO:0000259" key="3">
    <source>
        <dbReference type="PROSITE" id="PS51176"/>
    </source>
</evidence>
<dbReference type="InterPro" id="IPR036291">
    <property type="entry name" value="NAD(P)-bd_dom_sf"/>
</dbReference>
<proteinExistence type="inferred from homology"/>
<feature type="domain" description="Prephenate/arogenate dehydrogenase" evidence="3">
    <location>
        <begin position="11"/>
        <end position="300"/>
    </location>
</feature>
<dbReference type="GO" id="GO:0070403">
    <property type="term" value="F:NAD+ binding"/>
    <property type="evidence" value="ECO:0007669"/>
    <property type="project" value="InterPro"/>
</dbReference>
<keyword evidence="2" id="KW-0560">Oxidoreductase</keyword>
<dbReference type="InterPro" id="IPR046826">
    <property type="entry name" value="PDH_N"/>
</dbReference>
<dbReference type="SUPFAM" id="SSF51735">
    <property type="entry name" value="NAD(P)-binding Rossmann-fold domains"/>
    <property type="match status" value="1"/>
</dbReference>
<dbReference type="Pfam" id="PF02153">
    <property type="entry name" value="PDH_N"/>
    <property type="match status" value="1"/>
</dbReference>